<dbReference type="EMBL" id="JTAK01000006">
    <property type="protein sequence ID" value="KHO63782.1"/>
    <property type="molecule type" value="Genomic_DNA"/>
</dbReference>
<sequence>MNLSSMRAIIHQAQLEEQRSGRLARLLGNRLPQLHPSIRLPLENGSQSLLQFVSAYIEQVPDLLEAAARVAGETGLQAHIDPLLRVAEEFFQAPRHAEAGLAALLDDAYLAQRLIEEVNDRYLVQLGRPLIPLDNTTANLIAHQLIGEPYANSLDQAIFETVDGLLDPARMTSEERQTCRACLEDEETRQAWQQWPCLSRQLGMELRLGSL</sequence>
<accession>A0A0B2D0Y5</accession>
<dbReference type="RefSeq" id="WP_027588683.1">
    <property type="nucleotide sequence ID" value="NZ_FMUP01000004.1"/>
</dbReference>
<gene>
    <name evidence="1" type="ORF">PT85_14875</name>
    <name evidence="2" type="ORF">SAMN05421672_10576</name>
</gene>
<dbReference type="AlphaFoldDB" id="A0A0B2D0Y5"/>
<evidence type="ECO:0000313" key="4">
    <source>
        <dbReference type="Proteomes" id="UP000186079"/>
    </source>
</evidence>
<protein>
    <submittedName>
        <fullName evidence="1">Uncharacterized protein</fullName>
    </submittedName>
</protein>
<dbReference type="EMBL" id="FTMC01000005">
    <property type="protein sequence ID" value="SIQ32483.1"/>
    <property type="molecule type" value="Genomic_DNA"/>
</dbReference>
<name>A0A0B2D0Y5_9PSED</name>
<reference evidence="2 4" key="2">
    <citation type="submission" date="2017-01" db="EMBL/GenBank/DDBJ databases">
        <authorList>
            <person name="Mah S.A."/>
            <person name="Swanson W.J."/>
            <person name="Moy G.W."/>
            <person name="Vacquier V.D."/>
        </authorList>
    </citation>
    <scope>NUCLEOTIDE SEQUENCE [LARGE SCALE GENOMIC DNA]</scope>
    <source>
        <strain evidence="2 4">ATCC 29606</strain>
    </source>
</reference>
<evidence type="ECO:0000313" key="2">
    <source>
        <dbReference type="EMBL" id="SIQ32483.1"/>
    </source>
</evidence>
<dbReference type="STRING" id="706570.PT85_14875"/>
<proteinExistence type="predicted"/>
<dbReference type="Proteomes" id="UP000030980">
    <property type="component" value="Unassembled WGS sequence"/>
</dbReference>
<evidence type="ECO:0000313" key="1">
    <source>
        <dbReference type="EMBL" id="KHO63782.1"/>
    </source>
</evidence>
<reference evidence="1 3" key="1">
    <citation type="submission" date="2014-11" db="EMBL/GenBank/DDBJ databases">
        <title>Genome sequence of Pseudomonas tuomuerensis JCM 14085.</title>
        <authorList>
            <person name="Shin S.-K."/>
            <person name="Yi H."/>
        </authorList>
    </citation>
    <scope>NUCLEOTIDE SEQUENCE [LARGE SCALE GENOMIC DNA]</scope>
    <source>
        <strain evidence="1 3">JCM 14085</strain>
    </source>
</reference>
<dbReference type="Proteomes" id="UP000186079">
    <property type="component" value="Unassembled WGS sequence"/>
</dbReference>
<keyword evidence="3" id="KW-1185">Reference proteome</keyword>
<organism evidence="1 3">
    <name type="scientific">Pseudomonas flexibilis</name>
    <dbReference type="NCBI Taxonomy" id="706570"/>
    <lineage>
        <taxon>Bacteria</taxon>
        <taxon>Pseudomonadati</taxon>
        <taxon>Pseudomonadota</taxon>
        <taxon>Gammaproteobacteria</taxon>
        <taxon>Pseudomonadales</taxon>
        <taxon>Pseudomonadaceae</taxon>
        <taxon>Pseudomonas</taxon>
    </lineage>
</organism>
<evidence type="ECO:0000313" key="3">
    <source>
        <dbReference type="Proteomes" id="UP000030980"/>
    </source>
</evidence>
<accession>A0A0B3BWL7</accession>
<dbReference type="PATRIC" id="fig|706570.3.peg.2941"/>
<dbReference type="OrthoDB" id="5731249at2"/>